<feature type="region of interest" description="Disordered" evidence="1">
    <location>
        <begin position="1"/>
        <end position="67"/>
    </location>
</feature>
<reference evidence="2" key="1">
    <citation type="submission" date="2020-02" db="EMBL/GenBank/DDBJ databases">
        <authorList>
            <person name="Meier V. D."/>
        </authorList>
    </citation>
    <scope>NUCLEOTIDE SEQUENCE</scope>
    <source>
        <strain evidence="2">AVDCRST_MAG11</strain>
    </source>
</reference>
<organism evidence="2">
    <name type="scientific">uncultured Gemmatimonadaceae bacterium</name>
    <dbReference type="NCBI Taxonomy" id="246130"/>
    <lineage>
        <taxon>Bacteria</taxon>
        <taxon>Pseudomonadati</taxon>
        <taxon>Gemmatimonadota</taxon>
        <taxon>Gemmatimonadia</taxon>
        <taxon>Gemmatimonadales</taxon>
        <taxon>Gemmatimonadaceae</taxon>
        <taxon>environmental samples</taxon>
    </lineage>
</organism>
<dbReference type="EMBL" id="CADCTU010000037">
    <property type="protein sequence ID" value="CAA9291586.1"/>
    <property type="molecule type" value="Genomic_DNA"/>
</dbReference>
<evidence type="ECO:0000256" key="1">
    <source>
        <dbReference type="SAM" id="MobiDB-lite"/>
    </source>
</evidence>
<evidence type="ECO:0000313" key="2">
    <source>
        <dbReference type="EMBL" id="CAA9291586.1"/>
    </source>
</evidence>
<gene>
    <name evidence="2" type="ORF">AVDCRST_MAG11-150</name>
</gene>
<dbReference type="AlphaFoldDB" id="A0A6J4JZP5"/>
<feature type="non-terminal residue" evidence="2">
    <location>
        <position position="67"/>
    </location>
</feature>
<feature type="compositionally biased region" description="Polar residues" evidence="1">
    <location>
        <begin position="37"/>
        <end position="52"/>
    </location>
</feature>
<proteinExistence type="predicted"/>
<accession>A0A6J4JZP5</accession>
<feature type="non-terminal residue" evidence="2">
    <location>
        <position position="1"/>
    </location>
</feature>
<name>A0A6J4JZP5_9BACT</name>
<sequence length="67" mass="6940">CGGFGDRRAGHRSGPSPRAAGVRDSSCASTIPLARPTGSTSPATGRGSTSRWRTARATSGWPRWRAA</sequence>
<protein>
    <submittedName>
        <fullName evidence="2">Uncharacterized protein</fullName>
    </submittedName>
</protein>